<evidence type="ECO:0000256" key="3">
    <source>
        <dbReference type="ARBA" id="ARBA00022525"/>
    </source>
</evidence>
<dbReference type="EMBL" id="WUAV01000002">
    <property type="protein sequence ID" value="KAF1764053.1"/>
    <property type="molecule type" value="Genomic_DNA"/>
</dbReference>
<organism evidence="6 7">
    <name type="scientific">Caenorhabditis remanei</name>
    <name type="common">Caenorhabditis vulgaris</name>
    <dbReference type="NCBI Taxonomy" id="31234"/>
    <lineage>
        <taxon>Eukaryota</taxon>
        <taxon>Metazoa</taxon>
        <taxon>Ecdysozoa</taxon>
        <taxon>Nematoda</taxon>
        <taxon>Chromadorea</taxon>
        <taxon>Rhabditida</taxon>
        <taxon>Rhabditina</taxon>
        <taxon>Rhabditomorpha</taxon>
        <taxon>Rhabditoidea</taxon>
        <taxon>Rhabditidae</taxon>
        <taxon>Peloderinae</taxon>
        <taxon>Caenorhabditis</taxon>
    </lineage>
</organism>
<sequence>MRQYLLLVPLLCWLLPVCHGGIGSALVQGRLLCHKQPFAGEKVEIWAKAWGMHVDQIIRGSAPFFQGFFDKLLDSTTTDAYGYFALNGSYYEALATKPMIYAYFVNYCEPAIRKESFVCGNSIKAYIPSSFITSGKNPLETFHLDELEVSTVENQQFGLEAIVYSWFDRKECRDE</sequence>
<dbReference type="PANTHER" id="PTHR21700">
    <property type="entry name" value="TRANSTHYRETIN-LIKE FAMILY PROTEIN-RELATED"/>
    <property type="match status" value="1"/>
</dbReference>
<evidence type="ECO:0000313" key="6">
    <source>
        <dbReference type="EMBL" id="KAF1764053.1"/>
    </source>
</evidence>
<reference evidence="6 7" key="1">
    <citation type="submission" date="2019-12" db="EMBL/GenBank/DDBJ databases">
        <title>Chromosome-level assembly of the Caenorhabditis remanei genome.</title>
        <authorList>
            <person name="Teterina A.A."/>
            <person name="Willis J.H."/>
            <person name="Phillips P.C."/>
        </authorList>
    </citation>
    <scope>NUCLEOTIDE SEQUENCE [LARGE SCALE GENOMIC DNA]</scope>
    <source>
        <strain evidence="6 7">PX506</strain>
        <tissue evidence="6">Whole organism</tissue>
    </source>
</reference>
<evidence type="ECO:0000256" key="1">
    <source>
        <dbReference type="ARBA" id="ARBA00004613"/>
    </source>
</evidence>
<keyword evidence="4 5" id="KW-0732">Signal</keyword>
<dbReference type="AlphaFoldDB" id="A0A6A5HCF3"/>
<accession>A0A6A5HCF3</accession>
<feature type="signal peptide" evidence="5">
    <location>
        <begin position="1"/>
        <end position="20"/>
    </location>
</feature>
<name>A0A6A5HCF3_CAERE</name>
<comment type="subcellular location">
    <subcellularLocation>
        <location evidence="1">Secreted</location>
    </subcellularLocation>
</comment>
<dbReference type="GO" id="GO:0005576">
    <property type="term" value="C:extracellular region"/>
    <property type="evidence" value="ECO:0007669"/>
    <property type="project" value="UniProtKB-SubCell"/>
</dbReference>
<evidence type="ECO:0000256" key="5">
    <source>
        <dbReference type="SAM" id="SignalP"/>
    </source>
</evidence>
<comment type="caution">
    <text evidence="6">The sequence shown here is derived from an EMBL/GenBank/DDBJ whole genome shotgun (WGS) entry which is preliminary data.</text>
</comment>
<feature type="chain" id="PRO_5025633847" evidence="5">
    <location>
        <begin position="21"/>
        <end position="175"/>
    </location>
</feature>
<comment type="similarity">
    <text evidence="2">Belongs to the nematode transthyretin-like family.</text>
</comment>
<dbReference type="GO" id="GO:0009986">
    <property type="term" value="C:cell surface"/>
    <property type="evidence" value="ECO:0007669"/>
    <property type="project" value="InterPro"/>
</dbReference>
<dbReference type="RefSeq" id="XP_053588590.1">
    <property type="nucleotide sequence ID" value="XM_053724396.1"/>
</dbReference>
<dbReference type="InterPro" id="IPR038479">
    <property type="entry name" value="Transthyretin-like_sf"/>
</dbReference>
<dbReference type="Proteomes" id="UP000483820">
    <property type="component" value="Chromosome II"/>
</dbReference>
<evidence type="ECO:0000313" key="7">
    <source>
        <dbReference type="Proteomes" id="UP000483820"/>
    </source>
</evidence>
<dbReference type="GeneID" id="78773770"/>
<dbReference type="Gene3D" id="2.60.40.3330">
    <property type="match status" value="1"/>
</dbReference>
<dbReference type="CTD" id="78773770"/>
<evidence type="ECO:0000256" key="4">
    <source>
        <dbReference type="ARBA" id="ARBA00022729"/>
    </source>
</evidence>
<dbReference type="InterPro" id="IPR001534">
    <property type="entry name" value="Transthyretin-like"/>
</dbReference>
<evidence type="ECO:0000256" key="2">
    <source>
        <dbReference type="ARBA" id="ARBA00010112"/>
    </source>
</evidence>
<dbReference type="Pfam" id="PF01060">
    <property type="entry name" value="TTR-52"/>
    <property type="match status" value="1"/>
</dbReference>
<dbReference type="KEGG" id="crq:GCK72_003999"/>
<gene>
    <name evidence="6" type="ORF">GCK72_003999</name>
</gene>
<dbReference type="PANTHER" id="PTHR21700:SF42">
    <property type="entry name" value="TRANSTHYRETIN-RELATED FAMILY DOMAIN-RELATED"/>
    <property type="match status" value="1"/>
</dbReference>
<keyword evidence="3" id="KW-0964">Secreted</keyword>
<protein>
    <submittedName>
        <fullName evidence="6">Uncharacterized protein</fullName>
    </submittedName>
</protein>
<proteinExistence type="inferred from homology"/>